<evidence type="ECO:0000313" key="2">
    <source>
        <dbReference type="Proteomes" id="UP000009062"/>
    </source>
</evidence>
<reference evidence="1 2" key="1">
    <citation type="journal article" date="2012" name="Stand. Genomic Sci.">
        <title>Complete genome sequence of Pyrobaculum oguniense.</title>
        <authorList>
            <person name="Bernick D.L."/>
            <person name="Karplus K."/>
            <person name="Lui L.M."/>
            <person name="Coker J.K."/>
            <person name="Murphy J.N."/>
            <person name="Chan P.P."/>
            <person name="Cozen A.E."/>
            <person name="Lowe T.M."/>
        </authorList>
    </citation>
    <scope>NUCLEOTIDE SEQUENCE [LARGE SCALE GENOMIC DNA]</scope>
    <source>
        <strain evidence="1 2">TE7</strain>
    </source>
</reference>
<accession>H6Q928</accession>
<dbReference type="KEGG" id="pog:Pogu_1382"/>
<keyword evidence="2" id="KW-1185">Reference proteome</keyword>
<dbReference type="Proteomes" id="UP000009062">
    <property type="component" value="Chromosome"/>
</dbReference>
<organism evidence="1 2">
    <name type="scientific">Pyrobaculum oguniense (strain DSM 13380 / JCM 10595 / TE7)</name>
    <dbReference type="NCBI Taxonomy" id="698757"/>
    <lineage>
        <taxon>Archaea</taxon>
        <taxon>Thermoproteota</taxon>
        <taxon>Thermoprotei</taxon>
        <taxon>Thermoproteales</taxon>
        <taxon>Thermoproteaceae</taxon>
        <taxon>Pyrobaculum</taxon>
    </lineage>
</organism>
<dbReference type="AlphaFoldDB" id="H6Q928"/>
<name>H6Q928_PYROT</name>
<evidence type="ECO:0000313" key="1">
    <source>
        <dbReference type="EMBL" id="AFA39409.1"/>
    </source>
</evidence>
<sequence length="53" mass="6096">MAPSGLENNFAVRLKSNDVYAYDFHVKSIQMIKILPAKRQFVPSFSLEPRPIM</sequence>
<dbReference type="STRING" id="698757.Pogu_1382"/>
<dbReference type="EMBL" id="CP003316">
    <property type="protein sequence ID" value="AFA39409.1"/>
    <property type="molecule type" value="Genomic_DNA"/>
</dbReference>
<gene>
    <name evidence="1" type="ordered locus">Pogu_1382</name>
</gene>
<proteinExistence type="predicted"/>
<protein>
    <submittedName>
        <fullName evidence="1">Uncharacterized protein</fullName>
    </submittedName>
</protein>
<dbReference type="HOGENOM" id="CLU_3057284_0_0_2"/>